<dbReference type="AlphaFoldDB" id="A0AAV4PDZ3"/>
<proteinExistence type="predicted"/>
<gene>
    <name evidence="1" type="ORF">CEXT_503041</name>
</gene>
<reference evidence="1 2" key="1">
    <citation type="submission" date="2021-06" db="EMBL/GenBank/DDBJ databases">
        <title>Caerostris extrusa draft genome.</title>
        <authorList>
            <person name="Kono N."/>
            <person name="Arakawa K."/>
        </authorList>
    </citation>
    <scope>NUCLEOTIDE SEQUENCE [LARGE SCALE GENOMIC DNA]</scope>
</reference>
<dbReference type="Proteomes" id="UP001054945">
    <property type="component" value="Unassembled WGS sequence"/>
</dbReference>
<accession>A0AAV4PDZ3</accession>
<organism evidence="1 2">
    <name type="scientific">Caerostris extrusa</name>
    <name type="common">Bark spider</name>
    <name type="synonym">Caerostris bankana</name>
    <dbReference type="NCBI Taxonomy" id="172846"/>
    <lineage>
        <taxon>Eukaryota</taxon>
        <taxon>Metazoa</taxon>
        <taxon>Ecdysozoa</taxon>
        <taxon>Arthropoda</taxon>
        <taxon>Chelicerata</taxon>
        <taxon>Arachnida</taxon>
        <taxon>Araneae</taxon>
        <taxon>Araneomorphae</taxon>
        <taxon>Entelegynae</taxon>
        <taxon>Araneoidea</taxon>
        <taxon>Araneidae</taxon>
        <taxon>Caerostris</taxon>
    </lineage>
</organism>
<protein>
    <submittedName>
        <fullName evidence="1">Uncharacterized protein</fullName>
    </submittedName>
</protein>
<dbReference type="EMBL" id="BPLR01004432">
    <property type="protein sequence ID" value="GIX94819.1"/>
    <property type="molecule type" value="Genomic_DNA"/>
</dbReference>
<name>A0AAV4PDZ3_CAEEX</name>
<evidence type="ECO:0000313" key="1">
    <source>
        <dbReference type="EMBL" id="GIX94819.1"/>
    </source>
</evidence>
<evidence type="ECO:0000313" key="2">
    <source>
        <dbReference type="Proteomes" id="UP001054945"/>
    </source>
</evidence>
<sequence>MSCTKAVECDTWRKGTTATNTAHHMTRQREDLSSNKTSLKVERAAREDYTSMCCSRALSCNLRYVTSSCVQDIVQNVSPPRTDAFLFLIQKYIVFLCTDVTEFPLGYAERLNIIQLRESLYVLKLQWFEINY</sequence>
<comment type="caution">
    <text evidence="1">The sequence shown here is derived from an EMBL/GenBank/DDBJ whole genome shotgun (WGS) entry which is preliminary data.</text>
</comment>
<keyword evidence="2" id="KW-1185">Reference proteome</keyword>